<dbReference type="CDD" id="cd07818">
    <property type="entry name" value="SRPBCC_1"/>
    <property type="match status" value="1"/>
</dbReference>
<accession>A0A7V8V1Q9</accession>
<dbReference type="Proteomes" id="UP000551616">
    <property type="component" value="Unassembled WGS sequence"/>
</dbReference>
<proteinExistence type="predicted"/>
<evidence type="ECO:0000313" key="2">
    <source>
        <dbReference type="EMBL" id="MBA2113343.1"/>
    </source>
</evidence>
<dbReference type="Gene3D" id="3.20.80.10">
    <property type="entry name" value="Regulatory factor, effector binding domain"/>
    <property type="match status" value="1"/>
</dbReference>
<dbReference type="InterPro" id="IPR010499">
    <property type="entry name" value="AraC_E-bd"/>
</dbReference>
<dbReference type="InterPro" id="IPR029442">
    <property type="entry name" value="GyrI-like"/>
</dbReference>
<protein>
    <recommendedName>
        <fullName evidence="1">AraC effector-binding domain-containing protein</fullName>
    </recommendedName>
</protein>
<dbReference type="Pfam" id="PF10604">
    <property type="entry name" value="Polyketide_cyc2"/>
    <property type="match status" value="1"/>
</dbReference>
<feature type="domain" description="AraC effector-binding" evidence="1">
    <location>
        <begin position="157"/>
        <end position="310"/>
    </location>
</feature>
<dbReference type="InterPro" id="IPR023393">
    <property type="entry name" value="START-like_dom_sf"/>
</dbReference>
<gene>
    <name evidence="2" type="ORF">HOV93_04920</name>
</gene>
<dbReference type="InterPro" id="IPR011256">
    <property type="entry name" value="Reg_factor_effector_dom_sf"/>
</dbReference>
<organism evidence="2 3">
    <name type="scientific">Bremerella alba</name>
    <dbReference type="NCBI Taxonomy" id="980252"/>
    <lineage>
        <taxon>Bacteria</taxon>
        <taxon>Pseudomonadati</taxon>
        <taxon>Planctomycetota</taxon>
        <taxon>Planctomycetia</taxon>
        <taxon>Pirellulales</taxon>
        <taxon>Pirellulaceae</taxon>
        <taxon>Bremerella</taxon>
    </lineage>
</organism>
<dbReference type="SMART" id="SM00871">
    <property type="entry name" value="AraC_E_bind"/>
    <property type="match status" value="1"/>
</dbReference>
<evidence type="ECO:0000259" key="1">
    <source>
        <dbReference type="SMART" id="SM00871"/>
    </source>
</evidence>
<dbReference type="InterPro" id="IPR019587">
    <property type="entry name" value="Polyketide_cyclase/dehydratase"/>
</dbReference>
<dbReference type="EMBL" id="JABRWO010000001">
    <property type="protein sequence ID" value="MBA2113343.1"/>
    <property type="molecule type" value="Genomic_DNA"/>
</dbReference>
<dbReference type="SUPFAM" id="SSF55961">
    <property type="entry name" value="Bet v1-like"/>
    <property type="match status" value="1"/>
</dbReference>
<reference evidence="2 3" key="1">
    <citation type="submission" date="2020-05" db="EMBL/GenBank/DDBJ databases">
        <title>Bremerella alba sp. nov., a novel planctomycete isolated from the surface of the macroalga Fucus spiralis.</title>
        <authorList>
            <person name="Godinho O."/>
            <person name="Botelho R."/>
            <person name="Albuquerque L."/>
            <person name="Wiegand S."/>
            <person name="Da Costa M.S."/>
            <person name="Lobo-Da-Cunha A."/>
            <person name="Jogler C."/>
            <person name="Lage O.M."/>
        </authorList>
    </citation>
    <scope>NUCLEOTIDE SEQUENCE [LARGE SCALE GENOMIC DNA]</scope>
    <source>
        <strain evidence="2 3">FF15</strain>
    </source>
</reference>
<name>A0A7V8V1Q9_9BACT</name>
<keyword evidence="3" id="KW-1185">Reference proteome</keyword>
<dbReference type="Gene3D" id="3.30.530.20">
    <property type="match status" value="1"/>
</dbReference>
<dbReference type="Pfam" id="PF06445">
    <property type="entry name" value="GyrI-like"/>
    <property type="match status" value="1"/>
</dbReference>
<sequence length="310" mass="35164">MPRFHVEKSIEIAAPPQTVYEKVVDYGTWTTWSPWLCAEPDAQVTVSENSNSQGSLYKWSGEVVGAGEIEHLSLDPNRRIEDEIRFLKPFASKSDVAFDIEPSGLGTKLTWQMDGSLPWFMFWMTGMMKGFIGMDYERGLKMLKEWIETGTIHSKTNVLGIEEVGPIHMAGVRRLSSLKDIGGTMQGAINEMMNLYSQHNLPCEGQLMAVYHKFNIGKQTCDFTVGKLLSSRDIEVPAPLEKWSCPQTRAFCVEHLGDYNHLGNGWSAANQHVRYKKLKPHNCSAFEIYENNPDETPIDQLRTKIYLPLK</sequence>
<dbReference type="SUPFAM" id="SSF55136">
    <property type="entry name" value="Probable bacterial effector-binding domain"/>
    <property type="match status" value="1"/>
</dbReference>
<dbReference type="AlphaFoldDB" id="A0A7V8V1Q9"/>
<evidence type="ECO:0000313" key="3">
    <source>
        <dbReference type="Proteomes" id="UP000551616"/>
    </source>
</evidence>
<comment type="caution">
    <text evidence="2">The sequence shown here is derived from an EMBL/GenBank/DDBJ whole genome shotgun (WGS) entry which is preliminary data.</text>
</comment>
<dbReference type="RefSeq" id="WP_207394825.1">
    <property type="nucleotide sequence ID" value="NZ_JABRWO010000001.1"/>
</dbReference>